<evidence type="ECO:0000256" key="1">
    <source>
        <dbReference type="SAM" id="MobiDB-lite"/>
    </source>
</evidence>
<dbReference type="EMBL" id="VRVR01000023">
    <property type="protein sequence ID" value="KAF0852650.1"/>
    <property type="molecule type" value="Genomic_DNA"/>
</dbReference>
<name>A0A8K0AGU8_ANDGO</name>
<evidence type="ECO:0000313" key="3">
    <source>
        <dbReference type="Proteomes" id="UP000799049"/>
    </source>
</evidence>
<proteinExistence type="predicted"/>
<dbReference type="AlphaFoldDB" id="A0A8K0AGU8"/>
<protein>
    <submittedName>
        <fullName evidence="2">Type II secretion system (T2SS)-related protein GspDN3</fullName>
    </submittedName>
</protein>
<accession>A0A8K0AGU8</accession>
<evidence type="ECO:0000313" key="2">
    <source>
        <dbReference type="EMBL" id="KAF0852650.1"/>
    </source>
</evidence>
<dbReference type="Proteomes" id="UP000799049">
    <property type="component" value="Unassembled WGS sequence"/>
</dbReference>
<feature type="region of interest" description="Disordered" evidence="1">
    <location>
        <begin position="98"/>
        <end position="146"/>
    </location>
</feature>
<gene>
    <name evidence="2" type="ORF">ANDGO_05575</name>
</gene>
<comment type="caution">
    <text evidence="2">The sequence shown here is derived from an EMBL/GenBank/DDBJ whole genome shotgun (WGS) entry which is preliminary data.</text>
</comment>
<organism evidence="2 3">
    <name type="scientific">Andalucia godoyi</name>
    <name type="common">Flagellate</name>
    <dbReference type="NCBI Taxonomy" id="505711"/>
    <lineage>
        <taxon>Eukaryota</taxon>
        <taxon>Discoba</taxon>
        <taxon>Jakobida</taxon>
        <taxon>Andalucina</taxon>
        <taxon>Andaluciidae</taxon>
        <taxon>Andalucia</taxon>
    </lineage>
</organism>
<sequence>MSNRNELVDRVVRHRRAAPFIPGRPRFSVTDIAEPVVHRDDEMIRYYARKMKPGSLDARAPTIKEEPMKMYFYYPKYVEPENAAQVIRELLRTWEENDGIRLASGASSPPSSQPQPQPQPQSEQEHERDEVVEVPSIAANDASKKKTIAPVSGEKVVFKRMVP</sequence>
<keyword evidence="3" id="KW-1185">Reference proteome</keyword>
<reference evidence="2" key="1">
    <citation type="submission" date="2019-09" db="EMBL/GenBank/DDBJ databases">
        <title>The Mitochondrial Proteome of the Jakobid, Andalucia godoyi, a Protist With the Most Gene-Rich and Bacteria-Like Mitochondrial Genome.</title>
        <authorList>
            <person name="Gray M.W."/>
            <person name="Burger G."/>
            <person name="Derelle R."/>
            <person name="Klimes V."/>
            <person name="Leger M."/>
            <person name="Sarrasin M."/>
            <person name="Vlcek C."/>
            <person name="Roger A.J."/>
            <person name="Elias M."/>
            <person name="Lang B.F."/>
        </authorList>
    </citation>
    <scope>NUCLEOTIDE SEQUENCE</scope>
    <source>
        <strain evidence="2">And28</strain>
    </source>
</reference>